<evidence type="ECO:0000313" key="1">
    <source>
        <dbReference type="EMBL" id="KIK42405.1"/>
    </source>
</evidence>
<dbReference type="HOGENOM" id="CLU_3088832_0_0_1"/>
<sequence>MPAFRVDDIMWNVALFSAAKASRSIAAKWQDNVNGEIEATLINYLLDCAMVA</sequence>
<dbReference type="InParanoid" id="A0A0C9ZXB2"/>
<dbReference type="AlphaFoldDB" id="A0A0C9ZXB2"/>
<keyword evidence="2" id="KW-1185">Reference proteome</keyword>
<protein>
    <submittedName>
        <fullName evidence="1">Uncharacterized protein</fullName>
    </submittedName>
</protein>
<proteinExistence type="predicted"/>
<evidence type="ECO:0000313" key="2">
    <source>
        <dbReference type="Proteomes" id="UP000054485"/>
    </source>
</evidence>
<dbReference type="Proteomes" id="UP000054485">
    <property type="component" value="Unassembled WGS sequence"/>
</dbReference>
<dbReference type="EMBL" id="KN835240">
    <property type="protein sequence ID" value="KIK42405.1"/>
    <property type="molecule type" value="Genomic_DNA"/>
</dbReference>
<name>A0A0C9ZXB2_9AGAM</name>
<accession>A0A0C9ZXB2</accession>
<gene>
    <name evidence="1" type="ORF">CY34DRAFT_804992</name>
</gene>
<reference evidence="2" key="2">
    <citation type="submission" date="2015-01" db="EMBL/GenBank/DDBJ databases">
        <title>Evolutionary Origins and Diversification of the Mycorrhizal Mutualists.</title>
        <authorList>
            <consortium name="DOE Joint Genome Institute"/>
            <consortium name="Mycorrhizal Genomics Consortium"/>
            <person name="Kohler A."/>
            <person name="Kuo A."/>
            <person name="Nagy L.G."/>
            <person name="Floudas D."/>
            <person name="Copeland A."/>
            <person name="Barry K.W."/>
            <person name="Cichocki N."/>
            <person name="Veneault-Fourrey C."/>
            <person name="LaButti K."/>
            <person name="Lindquist E.A."/>
            <person name="Lipzen A."/>
            <person name="Lundell T."/>
            <person name="Morin E."/>
            <person name="Murat C."/>
            <person name="Riley R."/>
            <person name="Ohm R."/>
            <person name="Sun H."/>
            <person name="Tunlid A."/>
            <person name="Henrissat B."/>
            <person name="Grigoriev I.V."/>
            <person name="Hibbett D.S."/>
            <person name="Martin F."/>
        </authorList>
    </citation>
    <scope>NUCLEOTIDE SEQUENCE [LARGE SCALE GENOMIC DNA]</scope>
    <source>
        <strain evidence="2">UH-Slu-Lm8-n1</strain>
    </source>
</reference>
<reference evidence="1 2" key="1">
    <citation type="submission" date="2014-04" db="EMBL/GenBank/DDBJ databases">
        <authorList>
            <consortium name="DOE Joint Genome Institute"/>
            <person name="Kuo A."/>
            <person name="Ruytinx J."/>
            <person name="Rineau F."/>
            <person name="Colpaert J."/>
            <person name="Kohler A."/>
            <person name="Nagy L.G."/>
            <person name="Floudas D."/>
            <person name="Copeland A."/>
            <person name="Barry K.W."/>
            <person name="Cichocki N."/>
            <person name="Veneault-Fourrey C."/>
            <person name="LaButti K."/>
            <person name="Lindquist E.A."/>
            <person name="Lipzen A."/>
            <person name="Lundell T."/>
            <person name="Morin E."/>
            <person name="Murat C."/>
            <person name="Sun H."/>
            <person name="Tunlid A."/>
            <person name="Henrissat B."/>
            <person name="Grigoriev I.V."/>
            <person name="Hibbett D.S."/>
            <person name="Martin F."/>
            <person name="Nordberg H.P."/>
            <person name="Cantor M.N."/>
            <person name="Hua S.X."/>
        </authorList>
    </citation>
    <scope>NUCLEOTIDE SEQUENCE [LARGE SCALE GENOMIC DNA]</scope>
    <source>
        <strain evidence="1 2">UH-Slu-Lm8-n1</strain>
    </source>
</reference>
<organism evidence="1 2">
    <name type="scientific">Suillus luteus UH-Slu-Lm8-n1</name>
    <dbReference type="NCBI Taxonomy" id="930992"/>
    <lineage>
        <taxon>Eukaryota</taxon>
        <taxon>Fungi</taxon>
        <taxon>Dikarya</taxon>
        <taxon>Basidiomycota</taxon>
        <taxon>Agaricomycotina</taxon>
        <taxon>Agaricomycetes</taxon>
        <taxon>Agaricomycetidae</taxon>
        <taxon>Boletales</taxon>
        <taxon>Suillineae</taxon>
        <taxon>Suillaceae</taxon>
        <taxon>Suillus</taxon>
    </lineage>
</organism>